<evidence type="ECO:0000256" key="1">
    <source>
        <dbReference type="SAM" id="MobiDB-lite"/>
    </source>
</evidence>
<sequence>MASSQVTEDSPVPVELVYNLHSGWVPELVALGYDRSLPTPINVASQTALAAITSRSVHNLIQQLDHAAVEVNSDNNDTLSQQGQAALLLDTLGISHWIALQFAFSKNGEEAALALVRQYHDELPQILEVDLIEDSRSEKLAADISVALSWDSLERKIPVDESNSVADVPTQVKNNPLISFDHFTEEEKSAYTNQLDNFSMTQASDLAANFDAGDPFVPVDTPRTVEYRVSEKSGMMWRISNMNNLSPISLDMWVKFANVSDAELKRCEQDAKQGSMVAKIHTLRDSIKMSSFRDKYKCPEVATVRIKMNLATDSSRVPKHKVLMWNWLRPYLRCGYKNSFGKQGCIGEVCWFDHAVWYILNHLEDFFPHGSLTARYMAFLIFLGSDARNAVLAQCTFIFARRLMIEAAVEFFVDPTAQLLPQHGDLPGVRTIERLIKPACFSDGIITERIQGSKKRPKTTQNLNLNTAPTRIVPMGRGQRMRGGRSNFGYRQQNTPNSYNSRSSSSHSSGLQSVNSHNRGGYRGKGSPLPRRNMSREFN</sequence>
<evidence type="ECO:0000313" key="3">
    <source>
        <dbReference type="Proteomes" id="UP001633002"/>
    </source>
</evidence>
<dbReference type="Proteomes" id="UP001633002">
    <property type="component" value="Unassembled WGS sequence"/>
</dbReference>
<proteinExistence type="predicted"/>
<reference evidence="2 3" key="1">
    <citation type="submission" date="2024-09" db="EMBL/GenBank/DDBJ databases">
        <title>Chromosome-scale assembly of Riccia sorocarpa.</title>
        <authorList>
            <person name="Paukszto L."/>
        </authorList>
    </citation>
    <scope>NUCLEOTIDE SEQUENCE [LARGE SCALE GENOMIC DNA]</scope>
    <source>
        <strain evidence="2">LP-2024</strain>
        <tissue evidence="2">Aerial parts of the thallus</tissue>
    </source>
</reference>
<feature type="compositionally biased region" description="Polar residues" evidence="1">
    <location>
        <begin position="459"/>
        <end position="469"/>
    </location>
</feature>
<name>A0ABD3H7B5_9MARC</name>
<dbReference type="AlphaFoldDB" id="A0ABD3H7B5"/>
<dbReference type="EMBL" id="JBJQOH010000005">
    <property type="protein sequence ID" value="KAL3686412.1"/>
    <property type="molecule type" value="Genomic_DNA"/>
</dbReference>
<comment type="caution">
    <text evidence="2">The sequence shown here is derived from an EMBL/GenBank/DDBJ whole genome shotgun (WGS) entry which is preliminary data.</text>
</comment>
<accession>A0ABD3H7B5</accession>
<keyword evidence="3" id="KW-1185">Reference proteome</keyword>
<protein>
    <submittedName>
        <fullName evidence="2">Uncharacterized protein</fullName>
    </submittedName>
</protein>
<organism evidence="2 3">
    <name type="scientific">Riccia sorocarpa</name>
    <dbReference type="NCBI Taxonomy" id="122646"/>
    <lineage>
        <taxon>Eukaryota</taxon>
        <taxon>Viridiplantae</taxon>
        <taxon>Streptophyta</taxon>
        <taxon>Embryophyta</taxon>
        <taxon>Marchantiophyta</taxon>
        <taxon>Marchantiopsida</taxon>
        <taxon>Marchantiidae</taxon>
        <taxon>Marchantiales</taxon>
        <taxon>Ricciaceae</taxon>
        <taxon>Riccia</taxon>
    </lineage>
</organism>
<gene>
    <name evidence="2" type="ORF">R1sor_008986</name>
</gene>
<feature type="compositionally biased region" description="Low complexity" evidence="1">
    <location>
        <begin position="494"/>
        <end position="516"/>
    </location>
</feature>
<feature type="region of interest" description="Disordered" evidence="1">
    <location>
        <begin position="451"/>
        <end position="539"/>
    </location>
</feature>
<evidence type="ECO:0000313" key="2">
    <source>
        <dbReference type="EMBL" id="KAL3686412.1"/>
    </source>
</evidence>